<evidence type="ECO:0000313" key="5">
    <source>
        <dbReference type="Proteomes" id="UP000273083"/>
    </source>
</evidence>
<accession>A0A3N1XB61</accession>
<evidence type="ECO:0000256" key="1">
    <source>
        <dbReference type="SAM" id="Phobius"/>
    </source>
</evidence>
<keyword evidence="1" id="KW-1133">Transmembrane helix</keyword>
<evidence type="ECO:0000313" key="4">
    <source>
        <dbReference type="EMBL" id="ROR23955.1"/>
    </source>
</evidence>
<dbReference type="EMBL" id="RJVG01000012">
    <property type="protein sequence ID" value="ROR23955.1"/>
    <property type="molecule type" value="Genomic_DNA"/>
</dbReference>
<keyword evidence="1" id="KW-0472">Membrane</keyword>
<keyword evidence="5" id="KW-1185">Reference proteome</keyword>
<name>A0A3N1XB61_9FIRM</name>
<feature type="transmembrane region" description="Helical" evidence="1">
    <location>
        <begin position="44"/>
        <end position="63"/>
    </location>
</feature>
<dbReference type="Proteomes" id="UP000273083">
    <property type="component" value="Unassembled WGS sequence"/>
</dbReference>
<organism evidence="4 5">
    <name type="scientific">Mobilisporobacter senegalensis</name>
    <dbReference type="NCBI Taxonomy" id="1329262"/>
    <lineage>
        <taxon>Bacteria</taxon>
        <taxon>Bacillati</taxon>
        <taxon>Bacillota</taxon>
        <taxon>Clostridia</taxon>
        <taxon>Lachnospirales</taxon>
        <taxon>Lachnospiraceae</taxon>
        <taxon>Mobilisporobacter</taxon>
    </lineage>
</organism>
<feature type="domain" description="DUF1980" evidence="3">
    <location>
        <begin position="151"/>
        <end position="280"/>
    </location>
</feature>
<feature type="transmembrane region" description="Helical" evidence="1">
    <location>
        <begin position="10"/>
        <end position="28"/>
    </location>
</feature>
<sequence>MQAKTFNPQVFLEFICYLAFGGLMYYLVSSGKYLNYVTPRMKPYLYFTGVVMAIWACTGLFRLFRPQHKIRSAHCFVLTIPVLFLLLPHGPLSTADLSSNYVGGNALTGVTSNTGSADDPSNSIDTSIPEEEYDALEEEYEVPEEEYSAILPGLDEENKTITVSDDTFGMWLSEIYVNMPRFEGYKITMTGFVFKDVDSFKEDEFVPARLAMSCCVADLAPTGLLCKYDKASELKTDSWVKVEGTLHIVKCQYNDIEYDDPQIFVTKITPAEEVEGYVYPY</sequence>
<dbReference type="RefSeq" id="WP_123610568.1">
    <property type="nucleotide sequence ID" value="NZ_RJVG01000012.1"/>
</dbReference>
<evidence type="ECO:0000259" key="3">
    <source>
        <dbReference type="Pfam" id="PF21537"/>
    </source>
</evidence>
<dbReference type="AlphaFoldDB" id="A0A3N1XB61"/>
<protein>
    <submittedName>
        <fullName evidence="4">Putative membrane protein</fullName>
    </submittedName>
</protein>
<dbReference type="InterPro" id="IPR052955">
    <property type="entry name" value="UPF0703_membrane_permease"/>
</dbReference>
<proteinExistence type="predicted"/>
<reference evidence="4 5" key="1">
    <citation type="submission" date="2018-11" db="EMBL/GenBank/DDBJ databases">
        <title>Genomic Encyclopedia of Type Strains, Phase IV (KMG-IV): sequencing the most valuable type-strain genomes for metagenomic binning, comparative biology and taxonomic classification.</title>
        <authorList>
            <person name="Goeker M."/>
        </authorList>
    </citation>
    <scope>NUCLEOTIDE SEQUENCE [LARGE SCALE GENOMIC DNA]</scope>
    <source>
        <strain evidence="4 5">DSM 26537</strain>
    </source>
</reference>
<comment type="caution">
    <text evidence="4">The sequence shown here is derived from an EMBL/GenBank/DDBJ whole genome shotgun (WGS) entry which is preliminary data.</text>
</comment>
<dbReference type="PANTHER" id="PTHR40047">
    <property type="entry name" value="UPF0703 PROTEIN YCGQ"/>
    <property type="match status" value="1"/>
</dbReference>
<dbReference type="InterPro" id="IPR048493">
    <property type="entry name" value="DUF1980_N"/>
</dbReference>
<dbReference type="InterPro" id="IPR015402">
    <property type="entry name" value="DUF1980"/>
</dbReference>
<dbReference type="InterPro" id="IPR048447">
    <property type="entry name" value="DUF1980_C"/>
</dbReference>
<dbReference type="OrthoDB" id="9770408at2"/>
<feature type="transmembrane region" description="Helical" evidence="1">
    <location>
        <begin position="75"/>
        <end position="92"/>
    </location>
</feature>
<dbReference type="PANTHER" id="PTHR40047:SF1">
    <property type="entry name" value="UPF0703 PROTEIN YCGQ"/>
    <property type="match status" value="1"/>
</dbReference>
<feature type="domain" description="DUF1980" evidence="2">
    <location>
        <begin position="12"/>
        <end position="98"/>
    </location>
</feature>
<dbReference type="Pfam" id="PF09323">
    <property type="entry name" value="DUF1980"/>
    <property type="match status" value="1"/>
</dbReference>
<gene>
    <name evidence="4" type="ORF">EDD66_11286</name>
</gene>
<dbReference type="NCBIfam" id="TIGR03943">
    <property type="entry name" value="TIGR03943 family putative permease subunit"/>
    <property type="match status" value="1"/>
</dbReference>
<evidence type="ECO:0000259" key="2">
    <source>
        <dbReference type="Pfam" id="PF09323"/>
    </source>
</evidence>
<dbReference type="Pfam" id="PF21537">
    <property type="entry name" value="DUF1980_C"/>
    <property type="match status" value="1"/>
</dbReference>
<keyword evidence="1" id="KW-0812">Transmembrane</keyword>